<dbReference type="PANTHER" id="PTHR43390:SF1">
    <property type="entry name" value="CHLOROPLAST PROCESSING PEPTIDASE"/>
    <property type="match status" value="1"/>
</dbReference>
<dbReference type="InterPro" id="IPR000223">
    <property type="entry name" value="Pept_S26A_signal_pept_1"/>
</dbReference>
<dbReference type="Proteomes" id="UP000501982">
    <property type="component" value="Chromosome"/>
</dbReference>
<reference evidence="6 7" key="1">
    <citation type="submission" date="2020-04" db="EMBL/GenBank/DDBJ databases">
        <title>Complete Genomes and Methylome analysis of CBBP consortium that reverse antibiotic-induced susceptibility to vancomycin-resistant Enterococcus faecium infection.</title>
        <authorList>
            <person name="Fomenkov A."/>
            <person name="Zhang Z."/>
            <person name="Pamer E."/>
            <person name="Roberts R.J."/>
        </authorList>
    </citation>
    <scope>NUCLEOTIDE SEQUENCE [LARGE SCALE GENOMIC DNA]</scope>
    <source>
        <strain evidence="7">CBBP</strain>
    </source>
</reference>
<dbReference type="InterPro" id="IPR036286">
    <property type="entry name" value="LexA/Signal_pep-like_sf"/>
</dbReference>
<sequence>MVNNSKNIFVNILNYFTNSVVVVLCILIIMVLFQIFLFSSFHIPSDSMEPELIKGDVVVVWKPMIGARLFDLNTSLNLKPVDIYRLPGIRAVRHNDVLVFNCPYPNNREKLELHVLKYYIKRCVGLPGDTLTIVDGIIKVNAHKQITTNISHKVKIMNALPHIVAQREFQSFPHDSIIGWTTMNFGPLYIPKAGKCITMNQMNFIIYRKLIEWEQKGGLQYRDSIVYLNGKQIDTYCFSKNYYFMVGDKRGNSLDSRNWGLLPEEYIVGKAAFVWKTIDPYTGNVQWDRFLKIIH</sequence>
<keyword evidence="4" id="KW-0812">Transmembrane</keyword>
<evidence type="ECO:0000313" key="7">
    <source>
        <dbReference type="Proteomes" id="UP000501982"/>
    </source>
</evidence>
<dbReference type="PRINTS" id="PR00727">
    <property type="entry name" value="LEADERPTASE"/>
</dbReference>
<dbReference type="RefSeq" id="WP_170106057.1">
    <property type="nucleotide sequence ID" value="NZ_CP051672.1"/>
</dbReference>
<keyword evidence="4 6" id="KW-0378">Hydrolase</keyword>
<dbReference type="AlphaFoldDB" id="A0A7L5EI96"/>
<evidence type="ECO:0000259" key="5">
    <source>
        <dbReference type="Pfam" id="PF10502"/>
    </source>
</evidence>
<dbReference type="CDD" id="cd06530">
    <property type="entry name" value="S26_SPase_I"/>
    <property type="match status" value="2"/>
</dbReference>
<comment type="similarity">
    <text evidence="1 4">Belongs to the peptidase S26 family.</text>
</comment>
<evidence type="ECO:0000313" key="6">
    <source>
        <dbReference type="EMBL" id="QJE29820.1"/>
    </source>
</evidence>
<keyword evidence="4" id="KW-1133">Transmembrane helix</keyword>
<accession>A0A7L5EI96</accession>
<feature type="transmembrane region" description="Helical" evidence="4">
    <location>
        <begin position="12"/>
        <end position="38"/>
    </location>
</feature>
<dbReference type="EMBL" id="CP051672">
    <property type="protein sequence ID" value="QJE29820.1"/>
    <property type="molecule type" value="Genomic_DNA"/>
</dbReference>
<feature type="domain" description="Peptidase S26" evidence="5">
    <location>
        <begin position="19"/>
        <end position="275"/>
    </location>
</feature>
<comment type="catalytic activity">
    <reaction evidence="4">
        <text>Cleavage of hydrophobic, N-terminal signal or leader sequences from secreted and periplasmic proteins.</text>
        <dbReference type="EC" id="3.4.21.89"/>
    </reaction>
</comment>
<dbReference type="PANTHER" id="PTHR43390">
    <property type="entry name" value="SIGNAL PEPTIDASE I"/>
    <property type="match status" value="1"/>
</dbReference>
<evidence type="ECO:0000256" key="1">
    <source>
        <dbReference type="ARBA" id="ARBA00009370"/>
    </source>
</evidence>
<organism evidence="6 7">
    <name type="scientific">Parabacteroides distasonis</name>
    <dbReference type="NCBI Taxonomy" id="823"/>
    <lineage>
        <taxon>Bacteria</taxon>
        <taxon>Pseudomonadati</taxon>
        <taxon>Bacteroidota</taxon>
        <taxon>Bacteroidia</taxon>
        <taxon>Bacteroidales</taxon>
        <taxon>Tannerellaceae</taxon>
        <taxon>Parabacteroides</taxon>
    </lineage>
</organism>
<dbReference type="Gene3D" id="2.10.109.10">
    <property type="entry name" value="Umud Fragment, subunit A"/>
    <property type="match status" value="1"/>
</dbReference>
<dbReference type="EC" id="3.4.21.89" evidence="4"/>
<protein>
    <recommendedName>
        <fullName evidence="2 4">Signal peptidase I</fullName>
        <ecNumber evidence="4">3.4.21.89</ecNumber>
    </recommendedName>
</protein>
<proteinExistence type="inferred from homology"/>
<dbReference type="SUPFAM" id="SSF51306">
    <property type="entry name" value="LexA/Signal peptidase"/>
    <property type="match status" value="1"/>
</dbReference>
<dbReference type="NCBIfam" id="TIGR02227">
    <property type="entry name" value="sigpep_I_bact"/>
    <property type="match status" value="1"/>
</dbReference>
<keyword evidence="4" id="KW-0645">Protease</keyword>
<keyword evidence="4" id="KW-0472">Membrane</keyword>
<evidence type="ECO:0000256" key="2">
    <source>
        <dbReference type="ARBA" id="ARBA00019232"/>
    </source>
</evidence>
<dbReference type="GO" id="GO:0006465">
    <property type="term" value="P:signal peptide processing"/>
    <property type="evidence" value="ECO:0007669"/>
    <property type="project" value="InterPro"/>
</dbReference>
<dbReference type="GO" id="GO:0004252">
    <property type="term" value="F:serine-type endopeptidase activity"/>
    <property type="evidence" value="ECO:0007669"/>
    <property type="project" value="InterPro"/>
</dbReference>
<gene>
    <name evidence="6" type="primary">lepB</name>
    <name evidence="6" type="ORF">HHO38_16615</name>
</gene>
<dbReference type="GO" id="GO:0009003">
    <property type="term" value="F:signal peptidase activity"/>
    <property type="evidence" value="ECO:0007669"/>
    <property type="project" value="UniProtKB-EC"/>
</dbReference>
<dbReference type="Pfam" id="PF10502">
    <property type="entry name" value="Peptidase_S26"/>
    <property type="match status" value="1"/>
</dbReference>
<feature type="active site" evidence="3">
    <location>
        <position position="121"/>
    </location>
</feature>
<evidence type="ECO:0000256" key="3">
    <source>
        <dbReference type="PIRSR" id="PIRSR600223-1"/>
    </source>
</evidence>
<dbReference type="InterPro" id="IPR019533">
    <property type="entry name" value="Peptidase_S26"/>
</dbReference>
<feature type="active site" evidence="3">
    <location>
        <position position="47"/>
    </location>
</feature>
<evidence type="ECO:0000256" key="4">
    <source>
        <dbReference type="RuleBase" id="RU362042"/>
    </source>
</evidence>
<name>A0A7L5EI96_PARDI</name>
<dbReference type="GO" id="GO:0016020">
    <property type="term" value="C:membrane"/>
    <property type="evidence" value="ECO:0007669"/>
    <property type="project" value="UniProtKB-SubCell"/>
</dbReference>
<comment type="subcellular location">
    <subcellularLocation>
        <location evidence="4">Membrane</location>
        <topology evidence="4">Single-pass type II membrane protein</topology>
    </subcellularLocation>
</comment>